<dbReference type="VEuPathDB" id="FungiDB:RhiirFUN_022423"/>
<proteinExistence type="predicted"/>
<evidence type="ECO:0000313" key="3">
    <source>
        <dbReference type="Proteomes" id="UP000234323"/>
    </source>
</evidence>
<dbReference type="VEuPathDB" id="FungiDB:FUN_009025"/>
<keyword evidence="3" id="KW-1185">Reference proteome</keyword>
<reference evidence="2 3" key="1">
    <citation type="submission" date="2015-10" db="EMBL/GenBank/DDBJ databases">
        <title>Genome analyses suggest a sexual origin of heterokaryosis in a supposedly ancient asexual fungus.</title>
        <authorList>
            <person name="Ropars J."/>
            <person name="Sedzielewska K."/>
            <person name="Noel J."/>
            <person name="Charron P."/>
            <person name="Farinelli L."/>
            <person name="Marton T."/>
            <person name="Kruger M."/>
            <person name="Pelin A."/>
            <person name="Brachmann A."/>
            <person name="Corradi N."/>
        </authorList>
    </citation>
    <scope>NUCLEOTIDE SEQUENCE [LARGE SCALE GENOMIC DNA]</scope>
    <source>
        <strain evidence="2 3">A4</strain>
    </source>
</reference>
<dbReference type="Proteomes" id="UP000234323">
    <property type="component" value="Unassembled WGS sequence"/>
</dbReference>
<dbReference type="VEuPathDB" id="FungiDB:RhiirA1_476297"/>
<evidence type="ECO:0000313" key="2">
    <source>
        <dbReference type="EMBL" id="PKY56406.1"/>
    </source>
</evidence>
<accession>A0A2I1HBZ7</accession>
<feature type="region of interest" description="Disordered" evidence="1">
    <location>
        <begin position="434"/>
        <end position="466"/>
    </location>
</feature>
<dbReference type="VEuPathDB" id="FungiDB:FUN_017510"/>
<dbReference type="EMBL" id="LLXI01002171">
    <property type="protein sequence ID" value="PKY56406.1"/>
    <property type="molecule type" value="Genomic_DNA"/>
</dbReference>
<comment type="caution">
    <text evidence="2">The sequence shown here is derived from an EMBL/GenBank/DDBJ whole genome shotgun (WGS) entry which is preliminary data.</text>
</comment>
<organism evidence="2 3">
    <name type="scientific">Rhizophagus irregularis</name>
    <dbReference type="NCBI Taxonomy" id="588596"/>
    <lineage>
        <taxon>Eukaryota</taxon>
        <taxon>Fungi</taxon>
        <taxon>Fungi incertae sedis</taxon>
        <taxon>Mucoromycota</taxon>
        <taxon>Glomeromycotina</taxon>
        <taxon>Glomeromycetes</taxon>
        <taxon>Glomerales</taxon>
        <taxon>Glomeraceae</taxon>
        <taxon>Rhizophagus</taxon>
    </lineage>
</organism>
<name>A0A2I1HBZ7_9GLOM</name>
<sequence length="684" mass="80211">MSDIYDELEEIKKRHEIEKHNESREEYQVDPSCPKCYDTDRIEIGDWFKRFWKIFQKVILEAMSYNRNTYVKLMEYMTLTRKDGEESYPSSKKKRNKEFEKMRKEGEKLLDIVVRSIRYRNKSDYRKMGIISVIKVICEHYILSEDNEFILDDRTEGNLLGNKELLTYRYIIEDDELDIRFAKFEGWLDEKESVTIKSKGYGTMKYFKEILHLEENIVKEENREKIKKFQKSITYQWWDGNKHPRPWMDDDLTDKIIEKIVGAKGFVEEYSDVGELESSDNIGELSSNEGDEHIERIYRNYWLENGYEIDIKEIRRIINFGVEYEIMKTEDFMGNYMIIKELDDEGVIKELRKWYSTNAMECPLCNRMLLTREAVEYNEEFIGKICRSCSEREEEDIDGIDKRVRELKKICDEMKIVITEGELLRLTKQAGIISSEESGERSDNEESEKEDTDDSEKVGEILSPGEYENWEENTKDFDENEFKNNNENVINTEGFGLSQNSDSNNSLNIKDSEIENSDTKSEISDYNLQDLFQENELLNMANRGEIRADNREDLRVFGNVILGHDIGNDWNALVPPVATIFGRINEVETRVGNLAGPVNRAAKVGDLPLYYGGDQDPYEWIRDFEVVWNANGYQPGVNQIDKIRKAAACMRGEAADWYEGTQLEIGVNFRSGTNQVITRLITIV</sequence>
<dbReference type="VEuPathDB" id="FungiDB:RhiirA1_479997"/>
<feature type="compositionally biased region" description="Acidic residues" evidence="1">
    <location>
        <begin position="445"/>
        <end position="454"/>
    </location>
</feature>
<evidence type="ECO:0000256" key="1">
    <source>
        <dbReference type="SAM" id="MobiDB-lite"/>
    </source>
</evidence>
<gene>
    <name evidence="2" type="ORF">RhiirA4_507189</name>
</gene>
<dbReference type="AlphaFoldDB" id="A0A2I1HBZ7"/>
<protein>
    <submittedName>
        <fullName evidence="2">Uncharacterized protein</fullName>
    </submittedName>
</protein>